<dbReference type="Pfam" id="PF00348">
    <property type="entry name" value="polyprenyl_synt"/>
    <property type="match status" value="1"/>
</dbReference>
<protein>
    <recommendedName>
        <fullName evidence="9">Polyprenyl synthetase</fullName>
    </recommendedName>
</protein>
<dbReference type="InterPro" id="IPR008949">
    <property type="entry name" value="Isoprenoid_synthase_dom_sf"/>
</dbReference>
<dbReference type="GO" id="GO:0004659">
    <property type="term" value="F:prenyltransferase activity"/>
    <property type="evidence" value="ECO:0007669"/>
    <property type="project" value="InterPro"/>
</dbReference>
<evidence type="ECO:0000313" key="7">
    <source>
        <dbReference type="EMBL" id="PAU93797.1"/>
    </source>
</evidence>
<evidence type="ECO:0000256" key="6">
    <source>
        <dbReference type="RuleBase" id="RU004466"/>
    </source>
</evidence>
<sequence>MKITERQQKLSDLIDEKLAELNLPGEPSLLYDPVRYTLELAGKRVRPYLTLIGCGICGGEVEEALPAALSIELLHNFTLLHDDIMDRADTRRGNPSVFKKWNSNTAILSGDAMYAKAFKQLQYYGYSGLYNKEQYRTIVDIFLDSAERVCEGQAYDLMFENQSDVRIEEYIQMIEGKTAALISGALAIGGAVTGTEDSTLDELRFVGKKAGIAFQIQDDLLDAIADPEKFGKKRGGDIIEGKKTYLTLLALERCNNKQRKQLKKILTDDKNSATDVDTVIDIYHDLNIIEDTNKAVQYHYQEAVQHLEEFDDSEYKEEIINFFNHLISREY</sequence>
<dbReference type="SUPFAM" id="SSF48576">
    <property type="entry name" value="Terpenoid synthases"/>
    <property type="match status" value="1"/>
</dbReference>
<evidence type="ECO:0000313" key="8">
    <source>
        <dbReference type="Proteomes" id="UP000218831"/>
    </source>
</evidence>
<organism evidence="7 8">
    <name type="scientific">Fodinibius salipaludis</name>
    <dbReference type="NCBI Taxonomy" id="2032627"/>
    <lineage>
        <taxon>Bacteria</taxon>
        <taxon>Pseudomonadati</taxon>
        <taxon>Balneolota</taxon>
        <taxon>Balneolia</taxon>
        <taxon>Balneolales</taxon>
        <taxon>Balneolaceae</taxon>
        <taxon>Fodinibius</taxon>
    </lineage>
</organism>
<keyword evidence="8" id="KW-1185">Reference proteome</keyword>
<dbReference type="GO" id="GO:0008299">
    <property type="term" value="P:isoprenoid biosynthetic process"/>
    <property type="evidence" value="ECO:0007669"/>
    <property type="project" value="InterPro"/>
</dbReference>
<comment type="cofactor">
    <cofactor evidence="1">
        <name>Mg(2+)</name>
        <dbReference type="ChEBI" id="CHEBI:18420"/>
    </cofactor>
</comment>
<dbReference type="PROSITE" id="PS00723">
    <property type="entry name" value="POLYPRENYL_SYNTHASE_1"/>
    <property type="match status" value="1"/>
</dbReference>
<accession>A0A2A2GAC0</accession>
<dbReference type="Gene3D" id="1.10.600.10">
    <property type="entry name" value="Farnesyl Diphosphate Synthase"/>
    <property type="match status" value="1"/>
</dbReference>
<dbReference type="RefSeq" id="WP_095606473.1">
    <property type="nucleotide sequence ID" value="NZ_NSKE01000006.1"/>
</dbReference>
<dbReference type="OrthoDB" id="9805316at2"/>
<dbReference type="PANTHER" id="PTHR12001:SF85">
    <property type="entry name" value="SHORT CHAIN ISOPRENYL DIPHOSPHATE SYNTHASE"/>
    <property type="match status" value="1"/>
</dbReference>
<dbReference type="SFLD" id="SFLDS00005">
    <property type="entry name" value="Isoprenoid_Synthase_Type_I"/>
    <property type="match status" value="1"/>
</dbReference>
<evidence type="ECO:0000256" key="4">
    <source>
        <dbReference type="ARBA" id="ARBA00022723"/>
    </source>
</evidence>
<evidence type="ECO:0000256" key="5">
    <source>
        <dbReference type="ARBA" id="ARBA00022842"/>
    </source>
</evidence>
<dbReference type="Proteomes" id="UP000218831">
    <property type="component" value="Unassembled WGS sequence"/>
</dbReference>
<evidence type="ECO:0000256" key="2">
    <source>
        <dbReference type="ARBA" id="ARBA00006706"/>
    </source>
</evidence>
<dbReference type="SFLD" id="SFLDG01017">
    <property type="entry name" value="Polyprenyl_Transferase_Like"/>
    <property type="match status" value="1"/>
</dbReference>
<evidence type="ECO:0000256" key="3">
    <source>
        <dbReference type="ARBA" id="ARBA00022679"/>
    </source>
</evidence>
<dbReference type="EMBL" id="NSKE01000006">
    <property type="protein sequence ID" value="PAU93797.1"/>
    <property type="molecule type" value="Genomic_DNA"/>
</dbReference>
<evidence type="ECO:0000256" key="1">
    <source>
        <dbReference type="ARBA" id="ARBA00001946"/>
    </source>
</evidence>
<dbReference type="InterPro" id="IPR000092">
    <property type="entry name" value="Polyprenyl_synt"/>
</dbReference>
<gene>
    <name evidence="7" type="ORF">CK503_08975</name>
</gene>
<evidence type="ECO:0008006" key="9">
    <source>
        <dbReference type="Google" id="ProtNLM"/>
    </source>
</evidence>
<comment type="similarity">
    <text evidence="2 6">Belongs to the FPP/GGPP synthase family.</text>
</comment>
<name>A0A2A2GAC0_9BACT</name>
<reference evidence="7 8" key="1">
    <citation type="submission" date="2017-08" db="EMBL/GenBank/DDBJ databases">
        <title>Aliifodinibius alkalisoli sp. nov., isolated from saline alkaline soil.</title>
        <authorList>
            <person name="Liu D."/>
            <person name="Zhang G."/>
        </authorList>
    </citation>
    <scope>NUCLEOTIDE SEQUENCE [LARGE SCALE GENOMIC DNA]</scope>
    <source>
        <strain evidence="7 8">WN023</strain>
    </source>
</reference>
<dbReference type="PANTHER" id="PTHR12001">
    <property type="entry name" value="GERANYLGERANYL PYROPHOSPHATE SYNTHASE"/>
    <property type="match status" value="1"/>
</dbReference>
<keyword evidence="4" id="KW-0479">Metal-binding</keyword>
<dbReference type="CDD" id="cd00685">
    <property type="entry name" value="Trans_IPPS_HT"/>
    <property type="match status" value="1"/>
</dbReference>
<proteinExistence type="inferred from homology"/>
<comment type="caution">
    <text evidence="7">The sequence shown here is derived from an EMBL/GenBank/DDBJ whole genome shotgun (WGS) entry which is preliminary data.</text>
</comment>
<keyword evidence="5" id="KW-0460">Magnesium</keyword>
<dbReference type="GO" id="GO:0046872">
    <property type="term" value="F:metal ion binding"/>
    <property type="evidence" value="ECO:0007669"/>
    <property type="project" value="UniProtKB-KW"/>
</dbReference>
<dbReference type="AlphaFoldDB" id="A0A2A2GAC0"/>
<keyword evidence="3 6" id="KW-0808">Transferase</keyword>
<dbReference type="InterPro" id="IPR033749">
    <property type="entry name" value="Polyprenyl_synt_CS"/>
</dbReference>